<evidence type="ECO:0000256" key="15">
    <source>
        <dbReference type="SAM" id="MobiDB-lite"/>
    </source>
</evidence>
<keyword evidence="18" id="KW-1185">Reference proteome</keyword>
<keyword evidence="6" id="KW-0053">Apoptosis</keyword>
<dbReference type="GO" id="GO:0061631">
    <property type="term" value="F:ubiquitin conjugating enzyme activity"/>
    <property type="evidence" value="ECO:0007669"/>
    <property type="project" value="UniProtKB-EC"/>
</dbReference>
<dbReference type="SUPFAM" id="SSF54495">
    <property type="entry name" value="UBC-like"/>
    <property type="match status" value="2"/>
</dbReference>
<keyword evidence="7" id="KW-0547">Nucleotide-binding</keyword>
<proteinExistence type="predicted"/>
<evidence type="ECO:0000259" key="16">
    <source>
        <dbReference type="PROSITE" id="PS50127"/>
    </source>
</evidence>
<evidence type="ECO:0000256" key="1">
    <source>
        <dbReference type="ARBA" id="ARBA00004123"/>
    </source>
</evidence>
<evidence type="ECO:0000256" key="12">
    <source>
        <dbReference type="ARBA" id="ARBA00041798"/>
    </source>
</evidence>
<reference evidence="17 18" key="1">
    <citation type="journal article" date="2016" name="Genome Biol. Evol.">
        <title>Divergent and convergent evolution of fungal pathogenicity.</title>
        <authorList>
            <person name="Shang Y."/>
            <person name="Xiao G."/>
            <person name="Zheng P."/>
            <person name="Cen K."/>
            <person name="Zhan S."/>
            <person name="Wang C."/>
        </authorList>
    </citation>
    <scope>NUCLEOTIDE SEQUENCE [LARGE SCALE GENOMIC DNA]</scope>
    <source>
        <strain evidence="17 18">ARSEF 7405</strain>
    </source>
</reference>
<dbReference type="PROSITE" id="PS50127">
    <property type="entry name" value="UBC_2"/>
    <property type="match status" value="1"/>
</dbReference>
<keyword evidence="5" id="KW-0808">Transferase</keyword>
<dbReference type="PANTHER" id="PTHR46116">
    <property type="entry name" value="(E3-INDEPENDENT) E2 UBIQUITIN-CONJUGATING ENZYME"/>
    <property type="match status" value="1"/>
</dbReference>
<evidence type="ECO:0000256" key="6">
    <source>
        <dbReference type="ARBA" id="ARBA00022703"/>
    </source>
</evidence>
<sequence>MSNQATLRIIRELNGIQQSDDLSIAVACQEDDVRSLNGLIVGPPDTPYEFGFFEFAIAFPDSYPTQPPSITCLTTNNGCTRFNPNIYTNGKVCLSILGTWRGHPGEQWSSAQGLESVLLSVQSLMSANPYENEPGFENLSERYKEDAEHYLEKIRHETLRIAVIKRLEKALGIYPNATLKRKRPATNRSMSDDGEEEDTTTQKQGEVKSRSKTKAMEEEQEMTTAPSSTSATMTPPPSTTSSTFNDLLKRRFLWYYDTYHAAIIRGIERYPKETAFKCMPFETYSNSMTGSFVYKSLLPRLEAIKQAILDETAQWGLSADNTLIKSGRVYNTLQRQCEQVIERLRERSDFTLDISLEKSAAGGGEGNPFVWDITYFGKPMTHLDGGVFNIKCHISPEFPVEKPRAFVKSPKLFHLRVAPSSGLLCYECSPKKEEDMFELIQGMIRALEGGESEPYDPRLKINAEAWDVVWGSDKEKEIGGKESEKGVKKEKELAERDGRVIRWKRYHRLLRRSVQDGLEEYN</sequence>
<dbReference type="EMBL" id="AZGZ01000006">
    <property type="protein sequence ID" value="KZZ94682.1"/>
    <property type="molecule type" value="Genomic_DNA"/>
</dbReference>
<accession>A0A162IID9</accession>
<evidence type="ECO:0000256" key="5">
    <source>
        <dbReference type="ARBA" id="ARBA00022679"/>
    </source>
</evidence>
<dbReference type="GO" id="GO:0004869">
    <property type="term" value="F:cysteine-type endopeptidase inhibitor activity"/>
    <property type="evidence" value="ECO:0007669"/>
    <property type="project" value="TreeGrafter"/>
</dbReference>
<evidence type="ECO:0000256" key="7">
    <source>
        <dbReference type="ARBA" id="ARBA00022741"/>
    </source>
</evidence>
<organism evidence="17 18">
    <name type="scientific">Ascosphaera apis ARSEF 7405</name>
    <dbReference type="NCBI Taxonomy" id="392613"/>
    <lineage>
        <taxon>Eukaryota</taxon>
        <taxon>Fungi</taxon>
        <taxon>Dikarya</taxon>
        <taxon>Ascomycota</taxon>
        <taxon>Pezizomycotina</taxon>
        <taxon>Eurotiomycetes</taxon>
        <taxon>Eurotiomycetidae</taxon>
        <taxon>Onygenales</taxon>
        <taxon>Ascosphaeraceae</taxon>
        <taxon>Ascosphaera</taxon>
    </lineage>
</organism>
<feature type="compositionally biased region" description="Basic and acidic residues" evidence="15">
    <location>
        <begin position="205"/>
        <end position="217"/>
    </location>
</feature>
<evidence type="ECO:0000313" key="18">
    <source>
        <dbReference type="Proteomes" id="UP000242877"/>
    </source>
</evidence>
<dbReference type="OrthoDB" id="1926878at2759"/>
<evidence type="ECO:0000256" key="8">
    <source>
        <dbReference type="ARBA" id="ARBA00022786"/>
    </source>
</evidence>
<dbReference type="GO" id="GO:0043066">
    <property type="term" value="P:negative regulation of apoptotic process"/>
    <property type="evidence" value="ECO:0007669"/>
    <property type="project" value="TreeGrafter"/>
</dbReference>
<dbReference type="SMART" id="SM00212">
    <property type="entry name" value="UBCc"/>
    <property type="match status" value="1"/>
</dbReference>
<feature type="compositionally biased region" description="Low complexity" evidence="15">
    <location>
        <begin position="222"/>
        <end position="242"/>
    </location>
</feature>
<keyword evidence="8" id="KW-0833">Ubl conjugation pathway</keyword>
<dbReference type="GO" id="GO:0005634">
    <property type="term" value="C:nucleus"/>
    <property type="evidence" value="ECO:0007669"/>
    <property type="project" value="UniProtKB-SubCell"/>
</dbReference>
<dbReference type="GO" id="GO:0006915">
    <property type="term" value="P:apoptotic process"/>
    <property type="evidence" value="ECO:0007669"/>
    <property type="project" value="UniProtKB-KW"/>
</dbReference>
<evidence type="ECO:0000256" key="14">
    <source>
        <dbReference type="ARBA" id="ARBA00042401"/>
    </source>
</evidence>
<evidence type="ECO:0000256" key="4">
    <source>
        <dbReference type="ARBA" id="ARBA00022490"/>
    </source>
</evidence>
<evidence type="ECO:0000256" key="2">
    <source>
        <dbReference type="ARBA" id="ARBA00004496"/>
    </source>
</evidence>
<dbReference type="VEuPathDB" id="FungiDB:AAP_01982"/>
<dbReference type="InterPro" id="IPR016135">
    <property type="entry name" value="UBQ-conjugating_enzyme/RWD"/>
</dbReference>
<dbReference type="GO" id="GO:0005737">
    <property type="term" value="C:cytoplasm"/>
    <property type="evidence" value="ECO:0007669"/>
    <property type="project" value="UniProtKB-SubCell"/>
</dbReference>
<evidence type="ECO:0000256" key="11">
    <source>
        <dbReference type="ARBA" id="ARBA00039894"/>
    </source>
</evidence>
<evidence type="ECO:0000256" key="3">
    <source>
        <dbReference type="ARBA" id="ARBA00012486"/>
    </source>
</evidence>
<dbReference type="GO" id="GO:0005524">
    <property type="term" value="F:ATP binding"/>
    <property type="evidence" value="ECO:0007669"/>
    <property type="project" value="UniProtKB-KW"/>
</dbReference>
<dbReference type="InterPro" id="IPR000608">
    <property type="entry name" value="UBC"/>
</dbReference>
<feature type="domain" description="UBC core" evidence="16">
    <location>
        <begin position="4"/>
        <end position="163"/>
    </location>
</feature>
<evidence type="ECO:0000256" key="10">
    <source>
        <dbReference type="ARBA" id="ARBA00023242"/>
    </source>
</evidence>
<dbReference type="AlphaFoldDB" id="A0A162IID9"/>
<keyword evidence="10" id="KW-0539">Nucleus</keyword>
<dbReference type="EC" id="2.3.2.23" evidence="3"/>
<comment type="caution">
    <text evidence="17">The sequence shown here is derived from an EMBL/GenBank/DDBJ whole genome shotgun (WGS) entry which is preliminary data.</text>
</comment>
<gene>
    <name evidence="17" type="ORF">AAP_01982</name>
</gene>
<keyword evidence="4" id="KW-0963">Cytoplasm</keyword>
<dbReference type="PANTHER" id="PTHR46116:SF26">
    <property type="entry name" value="UBIQUITIN-CONJUGATING ENZYME E2 Z"/>
    <property type="match status" value="1"/>
</dbReference>
<dbReference type="CDD" id="cd23809">
    <property type="entry name" value="UBCc_UBE2Z"/>
    <property type="match status" value="1"/>
</dbReference>
<dbReference type="Proteomes" id="UP000242877">
    <property type="component" value="Unassembled WGS sequence"/>
</dbReference>
<feature type="region of interest" description="Disordered" evidence="15">
    <location>
        <begin position="182"/>
        <end position="242"/>
    </location>
</feature>
<evidence type="ECO:0000313" key="17">
    <source>
        <dbReference type="EMBL" id="KZZ94682.1"/>
    </source>
</evidence>
<protein>
    <recommendedName>
        <fullName evidence="11">Ubiquitin-conjugating enzyme E2 Z</fullName>
        <ecNumber evidence="3">2.3.2.23</ecNumber>
    </recommendedName>
    <alternativeName>
        <fullName evidence="12">E2 ubiquitin-conjugating enzyme Z</fullName>
    </alternativeName>
    <alternativeName>
        <fullName evidence="14">Ubiquitin carrier protein Z</fullName>
    </alternativeName>
    <alternativeName>
        <fullName evidence="13">Ubiquitin-protein ligase Z</fullName>
    </alternativeName>
</protein>
<evidence type="ECO:0000256" key="13">
    <source>
        <dbReference type="ARBA" id="ARBA00042316"/>
    </source>
</evidence>
<name>A0A162IID9_9EURO</name>
<comment type="subcellular location">
    <subcellularLocation>
        <location evidence="2">Cytoplasm</location>
    </subcellularLocation>
    <subcellularLocation>
        <location evidence="1">Nucleus</location>
    </subcellularLocation>
</comment>
<dbReference type="CDD" id="cd00195">
    <property type="entry name" value="UBCc_UEV"/>
    <property type="match status" value="1"/>
</dbReference>
<evidence type="ECO:0000256" key="9">
    <source>
        <dbReference type="ARBA" id="ARBA00022840"/>
    </source>
</evidence>
<keyword evidence="9" id="KW-0067">ATP-binding</keyword>
<dbReference type="Gene3D" id="3.10.110.10">
    <property type="entry name" value="Ubiquitin Conjugating Enzyme"/>
    <property type="match status" value="2"/>
</dbReference>
<dbReference type="Pfam" id="PF00179">
    <property type="entry name" value="UQ_con"/>
    <property type="match status" value="1"/>
</dbReference>